<dbReference type="EnsemblPlants" id="AET6Gv20595000.23">
    <property type="protein sequence ID" value="AET6Gv20595000.23"/>
    <property type="gene ID" value="AET6Gv20595000"/>
</dbReference>
<evidence type="ECO:0000313" key="1">
    <source>
        <dbReference type="EnsemblPlants" id="AET6Gv20595000.23"/>
    </source>
</evidence>
<keyword evidence="2" id="KW-1185">Reference proteome</keyword>
<reference evidence="2" key="2">
    <citation type="journal article" date="2017" name="Nat. Plants">
        <title>The Aegilops tauschii genome reveals multiple impacts of transposons.</title>
        <authorList>
            <person name="Zhao G."/>
            <person name="Zou C."/>
            <person name="Li K."/>
            <person name="Wang K."/>
            <person name="Li T."/>
            <person name="Gao L."/>
            <person name="Zhang X."/>
            <person name="Wang H."/>
            <person name="Yang Z."/>
            <person name="Liu X."/>
            <person name="Jiang W."/>
            <person name="Mao L."/>
            <person name="Kong X."/>
            <person name="Jiao Y."/>
            <person name="Jia J."/>
        </authorList>
    </citation>
    <scope>NUCLEOTIDE SEQUENCE [LARGE SCALE GENOMIC DNA]</scope>
    <source>
        <strain evidence="2">cv. AL8/78</strain>
    </source>
</reference>
<dbReference type="Gramene" id="AET6Gv20595000.23">
    <property type="protein sequence ID" value="AET6Gv20595000.23"/>
    <property type="gene ID" value="AET6Gv20595000"/>
</dbReference>
<accession>A0A453P3R3</accession>
<protein>
    <submittedName>
        <fullName evidence="1">Uncharacterized protein</fullName>
    </submittedName>
</protein>
<reference evidence="1" key="5">
    <citation type="journal article" date="2021" name="G3 (Bethesda)">
        <title>Aegilops tauschii genome assembly Aet v5.0 features greater sequence contiguity and improved annotation.</title>
        <authorList>
            <person name="Wang L."/>
            <person name="Zhu T."/>
            <person name="Rodriguez J.C."/>
            <person name="Deal K.R."/>
            <person name="Dubcovsky J."/>
            <person name="McGuire P.E."/>
            <person name="Lux T."/>
            <person name="Spannagl M."/>
            <person name="Mayer K.F.X."/>
            <person name="Baldrich P."/>
            <person name="Meyers B.C."/>
            <person name="Huo N."/>
            <person name="Gu Y.Q."/>
            <person name="Zhou H."/>
            <person name="Devos K.M."/>
            <person name="Bennetzen J.L."/>
            <person name="Unver T."/>
            <person name="Budak H."/>
            <person name="Gulick P.J."/>
            <person name="Galiba G."/>
            <person name="Kalapos B."/>
            <person name="Nelson D.R."/>
            <person name="Li P."/>
            <person name="You F.M."/>
            <person name="Luo M.C."/>
            <person name="Dvorak J."/>
        </authorList>
    </citation>
    <scope>NUCLEOTIDE SEQUENCE [LARGE SCALE GENOMIC DNA]</scope>
    <source>
        <strain evidence="1">cv. AL8/78</strain>
    </source>
</reference>
<reference evidence="1" key="4">
    <citation type="submission" date="2019-03" db="UniProtKB">
        <authorList>
            <consortium name="EnsemblPlants"/>
        </authorList>
    </citation>
    <scope>IDENTIFICATION</scope>
</reference>
<sequence>HLSSLSASPLLPSAAPAREARPLASILCFPGTLAMAADGSERHTAQVVGADGEMDGPALERFAAAAGLVQRGLSYAVVSIFGPQGSGEP</sequence>
<organism evidence="1 2">
    <name type="scientific">Aegilops tauschii subsp. strangulata</name>
    <name type="common">Goatgrass</name>
    <dbReference type="NCBI Taxonomy" id="200361"/>
    <lineage>
        <taxon>Eukaryota</taxon>
        <taxon>Viridiplantae</taxon>
        <taxon>Streptophyta</taxon>
        <taxon>Embryophyta</taxon>
        <taxon>Tracheophyta</taxon>
        <taxon>Spermatophyta</taxon>
        <taxon>Magnoliopsida</taxon>
        <taxon>Liliopsida</taxon>
        <taxon>Poales</taxon>
        <taxon>Poaceae</taxon>
        <taxon>BOP clade</taxon>
        <taxon>Pooideae</taxon>
        <taxon>Triticodae</taxon>
        <taxon>Triticeae</taxon>
        <taxon>Triticinae</taxon>
        <taxon>Aegilops</taxon>
    </lineage>
</organism>
<dbReference type="Proteomes" id="UP000015105">
    <property type="component" value="Chromosome 6D"/>
</dbReference>
<proteinExistence type="predicted"/>
<dbReference type="AlphaFoldDB" id="A0A453P3R3"/>
<reference evidence="1" key="3">
    <citation type="journal article" date="2017" name="Nature">
        <title>Genome sequence of the progenitor of the wheat D genome Aegilops tauschii.</title>
        <authorList>
            <person name="Luo M.C."/>
            <person name="Gu Y.Q."/>
            <person name="Puiu D."/>
            <person name="Wang H."/>
            <person name="Twardziok S.O."/>
            <person name="Deal K.R."/>
            <person name="Huo N."/>
            <person name="Zhu T."/>
            <person name="Wang L."/>
            <person name="Wang Y."/>
            <person name="McGuire P.E."/>
            <person name="Liu S."/>
            <person name="Long H."/>
            <person name="Ramasamy R.K."/>
            <person name="Rodriguez J.C."/>
            <person name="Van S.L."/>
            <person name="Yuan L."/>
            <person name="Wang Z."/>
            <person name="Xia Z."/>
            <person name="Xiao L."/>
            <person name="Anderson O.D."/>
            <person name="Ouyang S."/>
            <person name="Liang Y."/>
            <person name="Zimin A.V."/>
            <person name="Pertea G."/>
            <person name="Qi P."/>
            <person name="Bennetzen J.L."/>
            <person name="Dai X."/>
            <person name="Dawson M.W."/>
            <person name="Muller H.G."/>
            <person name="Kugler K."/>
            <person name="Rivarola-Duarte L."/>
            <person name="Spannagl M."/>
            <person name="Mayer K.F.X."/>
            <person name="Lu F.H."/>
            <person name="Bevan M.W."/>
            <person name="Leroy P."/>
            <person name="Li P."/>
            <person name="You F.M."/>
            <person name="Sun Q."/>
            <person name="Liu Z."/>
            <person name="Lyons E."/>
            <person name="Wicker T."/>
            <person name="Salzberg S.L."/>
            <person name="Devos K.M."/>
            <person name="Dvorak J."/>
        </authorList>
    </citation>
    <scope>NUCLEOTIDE SEQUENCE [LARGE SCALE GENOMIC DNA]</scope>
    <source>
        <strain evidence="1">cv. AL8/78</strain>
    </source>
</reference>
<name>A0A453P3R3_AEGTS</name>
<reference evidence="2" key="1">
    <citation type="journal article" date="2014" name="Science">
        <title>Ancient hybridizations among the ancestral genomes of bread wheat.</title>
        <authorList>
            <consortium name="International Wheat Genome Sequencing Consortium,"/>
            <person name="Marcussen T."/>
            <person name="Sandve S.R."/>
            <person name="Heier L."/>
            <person name="Spannagl M."/>
            <person name="Pfeifer M."/>
            <person name="Jakobsen K.S."/>
            <person name="Wulff B.B."/>
            <person name="Steuernagel B."/>
            <person name="Mayer K.F."/>
            <person name="Olsen O.A."/>
        </authorList>
    </citation>
    <scope>NUCLEOTIDE SEQUENCE [LARGE SCALE GENOMIC DNA]</scope>
    <source>
        <strain evidence="2">cv. AL8/78</strain>
    </source>
</reference>
<evidence type="ECO:0000313" key="2">
    <source>
        <dbReference type="Proteomes" id="UP000015105"/>
    </source>
</evidence>